<feature type="transmembrane region" description="Helical" evidence="5">
    <location>
        <begin position="375"/>
        <end position="403"/>
    </location>
</feature>
<name>A0A2T8HWR2_9RHOB</name>
<dbReference type="GO" id="GO:0055085">
    <property type="term" value="P:transmembrane transport"/>
    <property type="evidence" value="ECO:0007669"/>
    <property type="project" value="InterPro"/>
</dbReference>
<dbReference type="EMBL" id="QDKM01000002">
    <property type="protein sequence ID" value="PVH29792.1"/>
    <property type="molecule type" value="Genomic_DNA"/>
</dbReference>
<evidence type="ECO:0000313" key="8">
    <source>
        <dbReference type="Proteomes" id="UP000245911"/>
    </source>
</evidence>
<evidence type="ECO:0000256" key="3">
    <source>
        <dbReference type="ARBA" id="ARBA00022989"/>
    </source>
</evidence>
<evidence type="ECO:0000256" key="2">
    <source>
        <dbReference type="ARBA" id="ARBA00022692"/>
    </source>
</evidence>
<feature type="domain" description="SLC26A/SulP transporter" evidence="6">
    <location>
        <begin position="17"/>
        <end position="374"/>
    </location>
</feature>
<feature type="transmembrane region" description="Helical" evidence="5">
    <location>
        <begin position="21"/>
        <end position="43"/>
    </location>
</feature>
<evidence type="ECO:0000256" key="4">
    <source>
        <dbReference type="ARBA" id="ARBA00023136"/>
    </source>
</evidence>
<feature type="transmembrane region" description="Helical" evidence="5">
    <location>
        <begin position="245"/>
        <end position="267"/>
    </location>
</feature>
<dbReference type="PANTHER" id="PTHR11814">
    <property type="entry name" value="SULFATE TRANSPORTER"/>
    <property type="match status" value="1"/>
</dbReference>
<feature type="transmembrane region" description="Helical" evidence="5">
    <location>
        <begin position="169"/>
        <end position="187"/>
    </location>
</feature>
<evidence type="ECO:0000256" key="5">
    <source>
        <dbReference type="SAM" id="Phobius"/>
    </source>
</evidence>
<feature type="transmembrane region" description="Helical" evidence="5">
    <location>
        <begin position="70"/>
        <end position="86"/>
    </location>
</feature>
<organism evidence="7 8">
    <name type="scientific">Pararhodobacter oceanensis</name>
    <dbReference type="NCBI Taxonomy" id="2172121"/>
    <lineage>
        <taxon>Bacteria</taxon>
        <taxon>Pseudomonadati</taxon>
        <taxon>Pseudomonadota</taxon>
        <taxon>Alphaproteobacteria</taxon>
        <taxon>Rhodobacterales</taxon>
        <taxon>Paracoccaceae</taxon>
        <taxon>Pararhodobacter</taxon>
    </lineage>
</organism>
<comment type="caution">
    <text evidence="7">The sequence shown here is derived from an EMBL/GenBank/DDBJ whole genome shotgun (WGS) entry which is preliminary data.</text>
</comment>
<accession>A0A2T8HWR2</accession>
<dbReference type="GO" id="GO:0016020">
    <property type="term" value="C:membrane"/>
    <property type="evidence" value="ECO:0007669"/>
    <property type="project" value="UniProtKB-SubCell"/>
</dbReference>
<comment type="subcellular location">
    <subcellularLocation>
        <location evidence="1">Membrane</location>
        <topology evidence="1">Multi-pass membrane protein</topology>
    </subcellularLocation>
</comment>
<feature type="transmembrane region" description="Helical" evidence="5">
    <location>
        <begin position="92"/>
        <end position="110"/>
    </location>
</feature>
<feature type="transmembrane region" description="Helical" evidence="5">
    <location>
        <begin position="194"/>
        <end position="215"/>
    </location>
</feature>
<dbReference type="RefSeq" id="WP_116557680.1">
    <property type="nucleotide sequence ID" value="NZ_QDKM01000002.1"/>
</dbReference>
<sequence length="421" mass="43400">MKPKLISTLATYDRQQFASDLVAGVTVAMVALPLSLAIAIASGAGPEKGLVTAIVAGFLISFLGGSRVQIGGPTGAFIVVVFGVIADYGYDGLVLATFMAGGIMLLAGLLRAGNLVAFVPGPVINGFTIGIGVIIAASQLSDLFGLSIAQVPAEFIAKMEALWAARDTVNSLALVIGLATMAGIVALRRLSPRMPGLIIAVGLASALVALASLPVDTILSRFGPLPSRLPMPALPEISAARLVELLPSAFIIAFLASVESLLSAMVADKMIGGQHRPNAEVLAQGFANLGSALFGGLPATGAIARTATNIRAGGKTPVAGIVHALTILLVMLVAAPLAGYLAMPALAGLLILTAWNMSEPHKWRGYLQDRRSDQVLLVLTLLLTVFVDLTVAIGVGVAVGLALRLRRNDAGMEKDWTPPER</sequence>
<feature type="transmembrane region" description="Helical" evidence="5">
    <location>
        <begin position="325"/>
        <end position="355"/>
    </location>
</feature>
<feature type="transmembrane region" description="Helical" evidence="5">
    <location>
        <begin position="117"/>
        <end position="137"/>
    </location>
</feature>
<proteinExistence type="predicted"/>
<reference evidence="7 8" key="1">
    <citation type="submission" date="2018-04" db="EMBL/GenBank/DDBJ databases">
        <title>Pararhodobacter oceanense sp. nov., isolated from marine intertidal sediment.</title>
        <authorList>
            <person name="Wang X.-L."/>
            <person name="Du Z.-J."/>
        </authorList>
    </citation>
    <scope>NUCLEOTIDE SEQUENCE [LARGE SCALE GENOMIC DNA]</scope>
    <source>
        <strain evidence="7 8">AM505</strain>
    </source>
</reference>
<evidence type="ECO:0000313" key="7">
    <source>
        <dbReference type="EMBL" id="PVH29792.1"/>
    </source>
</evidence>
<dbReference type="InterPro" id="IPR001902">
    <property type="entry name" value="SLC26A/SulP_fam"/>
</dbReference>
<evidence type="ECO:0000259" key="6">
    <source>
        <dbReference type="Pfam" id="PF00916"/>
    </source>
</evidence>
<keyword evidence="3 5" id="KW-1133">Transmembrane helix</keyword>
<dbReference type="AlphaFoldDB" id="A0A2T8HWR2"/>
<evidence type="ECO:0000256" key="1">
    <source>
        <dbReference type="ARBA" id="ARBA00004141"/>
    </source>
</evidence>
<dbReference type="InterPro" id="IPR011547">
    <property type="entry name" value="SLC26A/SulP_dom"/>
</dbReference>
<dbReference type="Pfam" id="PF00916">
    <property type="entry name" value="Sulfate_transp"/>
    <property type="match status" value="1"/>
</dbReference>
<keyword evidence="2 5" id="KW-0812">Transmembrane</keyword>
<feature type="transmembrane region" description="Helical" evidence="5">
    <location>
        <begin position="49"/>
        <end position="65"/>
    </location>
</feature>
<keyword evidence="8" id="KW-1185">Reference proteome</keyword>
<dbReference type="Proteomes" id="UP000245911">
    <property type="component" value="Unassembled WGS sequence"/>
</dbReference>
<dbReference type="OrthoDB" id="9769739at2"/>
<protein>
    <submittedName>
        <fullName evidence="7">Sulfate permease</fullName>
    </submittedName>
</protein>
<keyword evidence="4 5" id="KW-0472">Membrane</keyword>
<gene>
    <name evidence="7" type="ORF">DDE20_06725</name>
</gene>